<reference evidence="1" key="1">
    <citation type="submission" date="2019-11" db="UniProtKB">
        <authorList>
            <consortium name="WormBaseParasite"/>
        </authorList>
    </citation>
    <scope>IDENTIFICATION</scope>
</reference>
<dbReference type="AlphaFoldDB" id="A0A5K3FHS4"/>
<accession>A0A5K3FHS4</accession>
<evidence type="ECO:0000313" key="1">
    <source>
        <dbReference type="WBParaSite" id="MCU_007929-RA"/>
    </source>
</evidence>
<sequence>MEGEGVLWTKKTTAQTPHPTRHVVTVPSASPPRMVSRVCLDQGCCRTKLMERVACGSSRTVVTCIDGSHCRVPSRHDEDTTRDKTWIVTPTQAHTHTRAWNVSETALAPPFAHIYCLITSQVGRLCVTGIRMNLIGPHRVTALPLCTSRLRHDAAMWAVSAGHAPGLQRSSFASDWSPRAVDASDANHHSGKSSCLKS</sequence>
<name>A0A5K3FHS4_MESCO</name>
<protein>
    <submittedName>
        <fullName evidence="1">Uncharacterized protein</fullName>
    </submittedName>
</protein>
<organism evidence="1">
    <name type="scientific">Mesocestoides corti</name>
    <name type="common">Flatworm</name>
    <dbReference type="NCBI Taxonomy" id="53468"/>
    <lineage>
        <taxon>Eukaryota</taxon>
        <taxon>Metazoa</taxon>
        <taxon>Spiralia</taxon>
        <taxon>Lophotrochozoa</taxon>
        <taxon>Platyhelminthes</taxon>
        <taxon>Cestoda</taxon>
        <taxon>Eucestoda</taxon>
        <taxon>Cyclophyllidea</taxon>
        <taxon>Mesocestoididae</taxon>
        <taxon>Mesocestoides</taxon>
    </lineage>
</organism>
<proteinExistence type="predicted"/>
<dbReference type="WBParaSite" id="MCU_007929-RA">
    <property type="protein sequence ID" value="MCU_007929-RA"/>
    <property type="gene ID" value="MCU_007929"/>
</dbReference>